<keyword evidence="9" id="KW-1185">Reference proteome</keyword>
<reference evidence="8 9" key="1">
    <citation type="journal article" date="2011" name="Nature">
        <title>A high-resolution map of human evolutionary constraint using 29 mammals.</title>
        <authorList>
            <person name="Lindblad-Toh K."/>
            <person name="Garber M."/>
            <person name="Zuk O."/>
            <person name="Lin M.F."/>
            <person name="Parker B.J."/>
            <person name="Washietl S."/>
            <person name="Kheradpour P."/>
            <person name="Ernst J."/>
            <person name="Jordan G."/>
            <person name="Mauceli E."/>
            <person name="Ward L.D."/>
            <person name="Lowe C.B."/>
            <person name="Holloway A.K."/>
            <person name="Clamp M."/>
            <person name="Gnerre S."/>
            <person name="Alfoldi J."/>
            <person name="Beal K."/>
            <person name="Chang J."/>
            <person name="Clawson H."/>
            <person name="Cuff J."/>
            <person name="Di Palma F."/>
            <person name="Fitzgerald S."/>
            <person name="Flicek P."/>
            <person name="Guttman M."/>
            <person name="Hubisz M.J."/>
            <person name="Jaffe D.B."/>
            <person name="Jungreis I."/>
            <person name="Kent W.J."/>
            <person name="Kostka D."/>
            <person name="Lara M."/>
            <person name="Martins A.L."/>
            <person name="Massingham T."/>
            <person name="Moltke I."/>
            <person name="Raney B.J."/>
            <person name="Rasmussen M.D."/>
            <person name="Robinson J."/>
            <person name="Stark A."/>
            <person name="Vilella A.J."/>
            <person name="Wen J."/>
            <person name="Xie X."/>
            <person name="Zody M.C."/>
            <person name="Baldwin J."/>
            <person name="Bloom T."/>
            <person name="Chin C.W."/>
            <person name="Heiman D."/>
            <person name="Nicol R."/>
            <person name="Nusbaum C."/>
            <person name="Young S."/>
            <person name="Wilkinson J."/>
            <person name="Worley K.C."/>
            <person name="Kovar C.L."/>
            <person name="Muzny D.M."/>
            <person name="Gibbs R.A."/>
            <person name="Cree A."/>
            <person name="Dihn H.H."/>
            <person name="Fowler G."/>
            <person name="Jhangiani S."/>
            <person name="Joshi V."/>
            <person name="Lee S."/>
            <person name="Lewis L.R."/>
            <person name="Nazareth L.V."/>
            <person name="Okwuonu G."/>
            <person name="Santibanez J."/>
            <person name="Warren W.C."/>
            <person name="Mardis E.R."/>
            <person name="Weinstock G.M."/>
            <person name="Wilson R.K."/>
            <person name="Delehaunty K."/>
            <person name="Dooling D."/>
            <person name="Fronik C."/>
            <person name="Fulton L."/>
            <person name="Fulton B."/>
            <person name="Graves T."/>
            <person name="Minx P."/>
            <person name="Sodergren E."/>
            <person name="Birney E."/>
            <person name="Margulies E.H."/>
            <person name="Herrero J."/>
            <person name="Green E.D."/>
            <person name="Haussler D."/>
            <person name="Siepel A."/>
            <person name="Goldman N."/>
            <person name="Pollard K.S."/>
            <person name="Pedersen J.S."/>
            <person name="Lander E.S."/>
            <person name="Kellis M."/>
        </authorList>
    </citation>
    <scope>NUCLEOTIDE SEQUENCE [LARGE SCALE GENOMIC DNA]</scope>
    <source>
        <strain evidence="9">Thorbecke</strain>
    </source>
</reference>
<dbReference type="InterPro" id="IPR009057">
    <property type="entry name" value="Homeodomain-like_sf"/>
</dbReference>
<evidence type="ECO:0000313" key="9">
    <source>
        <dbReference type="Proteomes" id="UP000001811"/>
    </source>
</evidence>
<dbReference type="Pfam" id="PF05920">
    <property type="entry name" value="Homeobox_KN"/>
    <property type="match status" value="1"/>
</dbReference>
<dbReference type="InterPro" id="IPR005542">
    <property type="entry name" value="PBX_PBC_dom"/>
</dbReference>
<dbReference type="Ensembl" id="ENSOCUT00000033892.2">
    <property type="protein sequence ID" value="ENSOCUP00000026940.2"/>
    <property type="gene ID" value="ENSOCUG00000029208.2"/>
</dbReference>
<dbReference type="eggNOG" id="KOG0774">
    <property type="taxonomic scope" value="Eukaryota"/>
</dbReference>
<sequence length="470" mass="50344">MDAPPRPAPPPLPPGPRPDTSGVLQQIMAITYQSLDEAQASKHALHCHRMQPALFSVLCEIKEKAVVSICCPQEEEPPGAQLLRLDGMLLAEGVAGAAAPSGCPNGGRTERSDYRAQLAQIRQRYRSELEKYEQACGEFTTHVTHLLREQGRMRPVSALEMERMVGVIRGRFRAIQTQLKQSTCEAVMTLRSRFLDARSGPRASRVLPGRSGERGREQGPPPGVCPCRRKRRNFSKWATGVLNEYFYSHLSSPYPSEEAKEELARKGGITVSQVTPPAGLRGPAGVRTLSTGYARALSSLTSWPRGQETLQLCLFIVGAAEGGLPCAGSVPSCPQPCGQSLACAQPLPRLPCHRWPPAQAKPPAAPGVTWAALGSSEARPGPKGRALGCVLSGPQPRAAPCRELGAHCSPVPTPCRPLQRAGCTRRPRPRPRAAPCVTGCTRRPRPRPLPPLCALGTSAPSSGALCLGLS</sequence>
<dbReference type="InParanoid" id="U3KNY0"/>
<comment type="subcellular location">
    <subcellularLocation>
        <location evidence="1">Nucleus</location>
    </subcellularLocation>
</comment>
<feature type="region of interest" description="Disordered" evidence="6">
    <location>
        <begin position="1"/>
        <end position="20"/>
    </location>
</feature>
<dbReference type="GO" id="GO:0003700">
    <property type="term" value="F:DNA-binding transcription factor activity"/>
    <property type="evidence" value="ECO:0007669"/>
    <property type="project" value="InterPro"/>
</dbReference>
<reference evidence="8" key="2">
    <citation type="submission" date="2025-08" db="UniProtKB">
        <authorList>
            <consortium name="Ensembl"/>
        </authorList>
    </citation>
    <scope>IDENTIFICATION</scope>
    <source>
        <strain evidence="8">Thorbecke</strain>
    </source>
</reference>
<keyword evidence="5" id="KW-0539">Nucleus</keyword>
<dbReference type="GO" id="GO:0005634">
    <property type="term" value="C:nucleus"/>
    <property type="evidence" value="ECO:0007669"/>
    <property type="project" value="UniProtKB-SubCell"/>
</dbReference>
<organism evidence="8 9">
    <name type="scientific">Oryctolagus cuniculus</name>
    <name type="common">Rabbit</name>
    <dbReference type="NCBI Taxonomy" id="9986"/>
    <lineage>
        <taxon>Eukaryota</taxon>
        <taxon>Metazoa</taxon>
        <taxon>Chordata</taxon>
        <taxon>Craniata</taxon>
        <taxon>Vertebrata</taxon>
        <taxon>Euteleostomi</taxon>
        <taxon>Mammalia</taxon>
        <taxon>Eutheria</taxon>
        <taxon>Euarchontoglires</taxon>
        <taxon>Glires</taxon>
        <taxon>Lagomorpha</taxon>
        <taxon>Leporidae</taxon>
        <taxon>Oryctolagus</taxon>
    </lineage>
</organism>
<evidence type="ECO:0000256" key="2">
    <source>
        <dbReference type="ARBA" id="ARBA00007601"/>
    </source>
</evidence>
<dbReference type="STRING" id="9986.ENSOCUP00000026940"/>
<evidence type="ECO:0000256" key="6">
    <source>
        <dbReference type="SAM" id="MobiDB-lite"/>
    </source>
</evidence>
<evidence type="ECO:0000256" key="4">
    <source>
        <dbReference type="ARBA" id="ARBA00023155"/>
    </source>
</evidence>
<dbReference type="InterPro" id="IPR050224">
    <property type="entry name" value="TALE_homeobox"/>
</dbReference>
<feature type="domain" description="PBC" evidence="7">
    <location>
        <begin position="15"/>
        <end position="196"/>
    </location>
</feature>
<comment type="similarity">
    <text evidence="2">Belongs to the TALE/PBX homeobox family.</text>
</comment>
<reference evidence="8" key="3">
    <citation type="submission" date="2025-09" db="UniProtKB">
        <authorList>
            <consortium name="Ensembl"/>
        </authorList>
    </citation>
    <scope>IDENTIFICATION</scope>
    <source>
        <strain evidence="8">Thorbecke</strain>
    </source>
</reference>
<protein>
    <recommendedName>
        <fullName evidence="7">PBC domain-containing protein</fullName>
    </recommendedName>
</protein>
<dbReference type="Bgee" id="ENSOCUG00000029208">
    <property type="expression patterns" value="Expressed in testis and 7 other cell types or tissues"/>
</dbReference>
<dbReference type="PANTHER" id="PTHR11850">
    <property type="entry name" value="HOMEOBOX PROTEIN TRANSCRIPTION FACTORS"/>
    <property type="match status" value="1"/>
</dbReference>
<keyword evidence="3" id="KW-0238">DNA-binding</keyword>
<dbReference type="SMR" id="U3KNY0"/>
<dbReference type="HOGENOM" id="CLU_041153_1_0_1"/>
<dbReference type="SUPFAM" id="SSF46689">
    <property type="entry name" value="Homeodomain-like"/>
    <property type="match status" value="1"/>
</dbReference>
<feature type="compositionally biased region" description="Pro residues" evidence="6">
    <location>
        <begin position="1"/>
        <end position="17"/>
    </location>
</feature>
<dbReference type="Gene3D" id="1.10.10.60">
    <property type="entry name" value="Homeodomain-like"/>
    <property type="match status" value="1"/>
</dbReference>
<keyword evidence="4" id="KW-0371">Homeobox</keyword>
<evidence type="ECO:0000256" key="1">
    <source>
        <dbReference type="ARBA" id="ARBA00004123"/>
    </source>
</evidence>
<dbReference type="AlphaFoldDB" id="U3KNY0"/>
<evidence type="ECO:0000256" key="3">
    <source>
        <dbReference type="ARBA" id="ARBA00023125"/>
    </source>
</evidence>
<accession>U3KNY0</accession>
<dbReference type="GeneTree" id="ENSGT00940000162643"/>
<evidence type="ECO:0000259" key="7">
    <source>
        <dbReference type="PROSITE" id="PS51978"/>
    </source>
</evidence>
<dbReference type="CDD" id="cd00086">
    <property type="entry name" value="homeodomain"/>
    <property type="match status" value="1"/>
</dbReference>
<dbReference type="PROSITE" id="PS51978">
    <property type="entry name" value="PBC"/>
    <property type="match status" value="1"/>
</dbReference>
<dbReference type="InterPro" id="IPR001356">
    <property type="entry name" value="HD"/>
</dbReference>
<dbReference type="Pfam" id="PF03792">
    <property type="entry name" value="PBC"/>
    <property type="match status" value="1"/>
</dbReference>
<feature type="region of interest" description="Disordered" evidence="6">
    <location>
        <begin position="199"/>
        <end position="225"/>
    </location>
</feature>
<evidence type="ECO:0000313" key="8">
    <source>
        <dbReference type="Ensembl" id="ENSOCUP00000026940.2"/>
    </source>
</evidence>
<dbReference type="InterPro" id="IPR008422">
    <property type="entry name" value="KN_HD"/>
</dbReference>
<name>U3KNY0_RABIT</name>
<dbReference type="Proteomes" id="UP000001811">
    <property type="component" value="Unplaced"/>
</dbReference>
<evidence type="ECO:0000256" key="5">
    <source>
        <dbReference type="ARBA" id="ARBA00023242"/>
    </source>
</evidence>
<proteinExistence type="inferred from homology"/>
<dbReference type="GO" id="GO:0003677">
    <property type="term" value="F:DNA binding"/>
    <property type="evidence" value="ECO:0007669"/>
    <property type="project" value="UniProtKB-KW"/>
</dbReference>